<dbReference type="Proteomes" id="UP000216035">
    <property type="component" value="Unassembled WGS sequence"/>
</dbReference>
<dbReference type="PROSITE" id="PS51549">
    <property type="entry name" value="DM13"/>
    <property type="match status" value="1"/>
</dbReference>
<dbReference type="OrthoDB" id="155521at2"/>
<accession>A0A256A171</accession>
<organism evidence="2 3">
    <name type="scientific">Flavobacterium aurantiibacter</name>
    <dbReference type="NCBI Taxonomy" id="2023067"/>
    <lineage>
        <taxon>Bacteria</taxon>
        <taxon>Pseudomonadati</taxon>
        <taxon>Bacteroidota</taxon>
        <taxon>Flavobacteriia</taxon>
        <taxon>Flavobacteriales</taxon>
        <taxon>Flavobacteriaceae</taxon>
        <taxon>Flavobacterium</taxon>
    </lineage>
</organism>
<name>A0A256A171_9FLAO</name>
<dbReference type="PROSITE" id="PS51257">
    <property type="entry name" value="PROKAR_LIPOPROTEIN"/>
    <property type="match status" value="1"/>
</dbReference>
<comment type="caution">
    <text evidence="2">The sequence shown here is derived from an EMBL/GenBank/DDBJ whole genome shotgun (WGS) entry which is preliminary data.</text>
</comment>
<dbReference type="RefSeq" id="WP_094485324.1">
    <property type="nucleotide sequence ID" value="NZ_NOXX01000146.1"/>
</dbReference>
<proteinExistence type="predicted"/>
<sequence>MRTLVLIVCSFLLFGCSEEGVLTSGRVAENIAPDASLQYSGNFVPTAGISVAGAAQIYFSEGSYKVQLTGFSISNGPDLKVYLSKSDVPNNFVNLGNLSSQTVYEIPDSVEVADYSHVLIHCQQYNHLFAVAALTQN</sequence>
<feature type="domain" description="DM13" evidence="1">
    <location>
        <begin position="41"/>
        <end position="135"/>
    </location>
</feature>
<protein>
    <recommendedName>
        <fullName evidence="1">DM13 domain-containing protein</fullName>
    </recommendedName>
</protein>
<evidence type="ECO:0000313" key="2">
    <source>
        <dbReference type="EMBL" id="OYQ47391.1"/>
    </source>
</evidence>
<gene>
    <name evidence="2" type="ORF">CHX27_03190</name>
</gene>
<dbReference type="AlphaFoldDB" id="A0A256A171"/>
<reference evidence="2 3" key="1">
    <citation type="submission" date="2017-07" db="EMBL/GenBank/DDBJ databases">
        <title>Flavobacterium cyanobacteriorum sp. nov., isolated from cyanobacterial aggregates in a eutrophic lake.</title>
        <authorList>
            <person name="Cai H."/>
        </authorList>
    </citation>
    <scope>NUCLEOTIDE SEQUENCE [LARGE SCALE GENOMIC DNA]</scope>
    <source>
        <strain evidence="2 3">TH167</strain>
    </source>
</reference>
<dbReference type="Pfam" id="PF10517">
    <property type="entry name" value="DM13"/>
    <property type="match status" value="1"/>
</dbReference>
<keyword evidence="3" id="KW-1185">Reference proteome</keyword>
<evidence type="ECO:0000259" key="1">
    <source>
        <dbReference type="PROSITE" id="PS51549"/>
    </source>
</evidence>
<evidence type="ECO:0000313" key="3">
    <source>
        <dbReference type="Proteomes" id="UP000216035"/>
    </source>
</evidence>
<dbReference type="InterPro" id="IPR019545">
    <property type="entry name" value="DM13_domain"/>
</dbReference>
<dbReference type="EMBL" id="NOXX01000146">
    <property type="protein sequence ID" value="OYQ47391.1"/>
    <property type="molecule type" value="Genomic_DNA"/>
</dbReference>